<evidence type="ECO:0000259" key="5">
    <source>
        <dbReference type="PROSITE" id="PS50931"/>
    </source>
</evidence>
<gene>
    <name evidence="6" type="ORF">PPSIR1_41699</name>
</gene>
<dbReference type="GO" id="GO:0006351">
    <property type="term" value="P:DNA-templated transcription"/>
    <property type="evidence" value="ECO:0007669"/>
    <property type="project" value="TreeGrafter"/>
</dbReference>
<comment type="caution">
    <text evidence="6">The sequence shown here is derived from an EMBL/GenBank/DDBJ whole genome shotgun (WGS) entry which is preliminary data.</text>
</comment>
<evidence type="ECO:0000256" key="3">
    <source>
        <dbReference type="ARBA" id="ARBA00023125"/>
    </source>
</evidence>
<protein>
    <submittedName>
        <fullName evidence="6">Transcriptional regulator, LysR family protein</fullName>
    </submittedName>
</protein>
<dbReference type="InterPro" id="IPR036388">
    <property type="entry name" value="WH-like_DNA-bd_sf"/>
</dbReference>
<evidence type="ECO:0000256" key="1">
    <source>
        <dbReference type="ARBA" id="ARBA00009437"/>
    </source>
</evidence>
<dbReference type="STRING" id="391625.PPSIR1_41699"/>
<dbReference type="AlphaFoldDB" id="A6G0T1"/>
<dbReference type="GO" id="GO:0043565">
    <property type="term" value="F:sequence-specific DNA binding"/>
    <property type="evidence" value="ECO:0007669"/>
    <property type="project" value="TreeGrafter"/>
</dbReference>
<dbReference type="SUPFAM" id="SSF46785">
    <property type="entry name" value="Winged helix' DNA-binding domain"/>
    <property type="match status" value="1"/>
</dbReference>
<evidence type="ECO:0000313" key="7">
    <source>
        <dbReference type="Proteomes" id="UP000005801"/>
    </source>
</evidence>
<dbReference type="PROSITE" id="PS50931">
    <property type="entry name" value="HTH_LYSR"/>
    <property type="match status" value="1"/>
</dbReference>
<dbReference type="RefSeq" id="WP_006970330.1">
    <property type="nucleotide sequence ID" value="NZ_ABCS01000010.1"/>
</dbReference>
<keyword evidence="7" id="KW-1185">Reference proteome</keyword>
<dbReference type="Pfam" id="PF00126">
    <property type="entry name" value="HTH_1"/>
    <property type="match status" value="1"/>
</dbReference>
<evidence type="ECO:0000313" key="6">
    <source>
        <dbReference type="EMBL" id="EDM80469.1"/>
    </source>
</evidence>
<dbReference type="InterPro" id="IPR005119">
    <property type="entry name" value="LysR_subst-bd"/>
</dbReference>
<proteinExistence type="inferred from homology"/>
<dbReference type="PANTHER" id="PTHR30537">
    <property type="entry name" value="HTH-TYPE TRANSCRIPTIONAL REGULATOR"/>
    <property type="match status" value="1"/>
</dbReference>
<dbReference type="InterPro" id="IPR058163">
    <property type="entry name" value="LysR-type_TF_proteobact-type"/>
</dbReference>
<organism evidence="6 7">
    <name type="scientific">Plesiocystis pacifica SIR-1</name>
    <dbReference type="NCBI Taxonomy" id="391625"/>
    <lineage>
        <taxon>Bacteria</taxon>
        <taxon>Pseudomonadati</taxon>
        <taxon>Myxococcota</taxon>
        <taxon>Polyangia</taxon>
        <taxon>Nannocystales</taxon>
        <taxon>Nannocystaceae</taxon>
        <taxon>Plesiocystis</taxon>
    </lineage>
</organism>
<keyword evidence="3" id="KW-0238">DNA-binding</keyword>
<dbReference type="PANTHER" id="PTHR30537:SF20">
    <property type="entry name" value="TRANSCRIPTIONAL REGULATORY PROTEIN"/>
    <property type="match status" value="1"/>
</dbReference>
<reference evidence="6 7" key="1">
    <citation type="submission" date="2007-06" db="EMBL/GenBank/DDBJ databases">
        <authorList>
            <person name="Shimkets L."/>
            <person name="Ferriera S."/>
            <person name="Johnson J."/>
            <person name="Kravitz S."/>
            <person name="Beeson K."/>
            <person name="Sutton G."/>
            <person name="Rogers Y.-H."/>
            <person name="Friedman R."/>
            <person name="Frazier M."/>
            <person name="Venter J.C."/>
        </authorList>
    </citation>
    <scope>NUCLEOTIDE SEQUENCE [LARGE SCALE GENOMIC DNA]</scope>
    <source>
        <strain evidence="6 7">SIR-1</strain>
    </source>
</reference>
<dbReference type="GO" id="GO:0003700">
    <property type="term" value="F:DNA-binding transcription factor activity"/>
    <property type="evidence" value="ECO:0007669"/>
    <property type="project" value="InterPro"/>
</dbReference>
<dbReference type="Pfam" id="PF03466">
    <property type="entry name" value="LysR_substrate"/>
    <property type="match status" value="1"/>
</dbReference>
<dbReference type="InterPro" id="IPR000847">
    <property type="entry name" value="LysR_HTH_N"/>
</dbReference>
<dbReference type="Gene3D" id="3.40.190.290">
    <property type="match status" value="1"/>
</dbReference>
<dbReference type="EMBL" id="ABCS01000010">
    <property type="protein sequence ID" value="EDM80469.1"/>
    <property type="molecule type" value="Genomic_DNA"/>
</dbReference>
<dbReference type="Proteomes" id="UP000005801">
    <property type="component" value="Unassembled WGS sequence"/>
</dbReference>
<keyword evidence="4" id="KW-0804">Transcription</keyword>
<sequence>MTLDELRALLEVIEAGSINRAASQLGVPRTTLNRRLEALEADFGTPLLTISRDGALPTEAGARLARGAEELLRQAAQLDASVRFELDTPTRPVKVAIPPGMAPVQTTLFLERWRERMPNIQLHLYTQANPFLHGVDREPDLIMSFGRPRLGEYRTFQVLRMRFTLQASSAYLARHGTPRSVEELKDHALWVWEGALMTSGEGASVLSSDGKPLPVTPAMVLDDVHFLHAIAQRGAGLVLVPSLPYFIPAIGTQADEVEVLEGLLGGDVGMWIAVPERNVELAWTRRLLAIIREFFAEFESTVG</sequence>
<evidence type="ECO:0000256" key="2">
    <source>
        <dbReference type="ARBA" id="ARBA00023015"/>
    </source>
</evidence>
<feature type="domain" description="HTH lysR-type" evidence="5">
    <location>
        <begin position="1"/>
        <end position="58"/>
    </location>
</feature>
<dbReference type="SUPFAM" id="SSF53850">
    <property type="entry name" value="Periplasmic binding protein-like II"/>
    <property type="match status" value="1"/>
</dbReference>
<comment type="similarity">
    <text evidence="1">Belongs to the LysR transcriptional regulatory family.</text>
</comment>
<keyword evidence="2" id="KW-0805">Transcription regulation</keyword>
<accession>A6G0T1</accession>
<dbReference type="Gene3D" id="1.10.10.10">
    <property type="entry name" value="Winged helix-like DNA-binding domain superfamily/Winged helix DNA-binding domain"/>
    <property type="match status" value="1"/>
</dbReference>
<name>A6G0T1_9BACT</name>
<evidence type="ECO:0000256" key="4">
    <source>
        <dbReference type="ARBA" id="ARBA00023163"/>
    </source>
</evidence>
<dbReference type="eggNOG" id="COG0583">
    <property type="taxonomic scope" value="Bacteria"/>
</dbReference>
<dbReference type="InterPro" id="IPR036390">
    <property type="entry name" value="WH_DNA-bd_sf"/>
</dbReference>